<dbReference type="PANTHER" id="PTHR37809">
    <property type="entry name" value="RIBOSOMAL PROTEIN S12 METHYLTHIOTRANSFERASE ACCESSORY FACTOR YCAO"/>
    <property type="match status" value="1"/>
</dbReference>
<sequence length="399" mass="44224">MPITIRHVEKVYFDGGHRSRPPEETDAVVKPLMRGIGVTEITDITPLDRTGIPVFAAVRPGAARGAVRVYTGAGKEAVQARVSAMMAAIERCCAEYHGDHMDYASYEEIGPARALHPEDLILPRELEQGEMVHWTQARDILNDEDLYVPSNAVFHPYDSLGLTTPLFRSETNGLAAGNVMEEAIFHAFLEVIERDALSIADAGRNPGRRLTIEKDCAARGLLERFEQNGIEIHLWLLDGRTEIPTVAATADDTVTRDPAMILTGSASHLSPEAAAFQALTEVAKRRGSILHGEPGDIRREAVIRKAGYERLKRINRIWFGNADAVDLADIPDMSTGRFDLDIRRVLDEVAPHTDRVCVCDLTRTPIPVVRAIIPGFEVSCMDPRRRRSARDAWINPQVM</sequence>
<dbReference type="Gene3D" id="3.30.1330.230">
    <property type="match status" value="2"/>
</dbReference>
<protein>
    <submittedName>
        <fullName evidence="2">YcaO-related McrA-glycine thioamidation protein</fullName>
    </submittedName>
</protein>
<dbReference type="EMBL" id="CP137642">
    <property type="protein sequence ID" value="WOX58359.1"/>
    <property type="molecule type" value="Genomic_DNA"/>
</dbReference>
<accession>A0AAX4FWS7</accession>
<dbReference type="AlphaFoldDB" id="A0AAX4FWS7"/>
<proteinExistence type="predicted"/>
<dbReference type="RefSeq" id="WP_318622180.1">
    <property type="nucleotide sequence ID" value="NZ_CP137642.1"/>
</dbReference>
<dbReference type="NCBIfam" id="TIGR00702">
    <property type="entry name" value="YcaO-type kinase domain"/>
    <property type="match status" value="1"/>
</dbReference>
<dbReference type="NCBIfam" id="TIGR03266">
    <property type="entry name" value="methan_mark_1"/>
    <property type="match status" value="1"/>
</dbReference>
<dbReference type="Proteomes" id="UP001305652">
    <property type="component" value="Chromosome"/>
</dbReference>
<dbReference type="GeneID" id="85732234"/>
<dbReference type="Pfam" id="PF02624">
    <property type="entry name" value="YcaO"/>
    <property type="match status" value="1"/>
</dbReference>
<dbReference type="PANTHER" id="PTHR37809:SF1">
    <property type="entry name" value="RIBOSOMAL PROTEIN S12 METHYLTHIOTRANSFERASE ACCESSORY FACTOR YCAO"/>
    <property type="match status" value="1"/>
</dbReference>
<dbReference type="PROSITE" id="PS51664">
    <property type="entry name" value="YCAO"/>
    <property type="match status" value="1"/>
</dbReference>
<evidence type="ECO:0000313" key="3">
    <source>
        <dbReference type="Proteomes" id="UP001305652"/>
    </source>
</evidence>
<name>A0AAX4FWS7_9EURY</name>
<reference evidence="2 3" key="1">
    <citation type="submission" date="2023-10" db="EMBL/GenBank/DDBJ databases">
        <title>The complete genome sequence of Methanoculleus receptaculi DSM 18860.</title>
        <authorList>
            <person name="Lai S.-J."/>
            <person name="You Y.-T."/>
            <person name="Chen S.-C."/>
        </authorList>
    </citation>
    <scope>NUCLEOTIDE SEQUENCE [LARGE SCALE GENOMIC DNA]</scope>
    <source>
        <strain evidence="2 3">DSM 18860</strain>
    </source>
</reference>
<dbReference type="InterPro" id="IPR003776">
    <property type="entry name" value="YcaO-like_dom"/>
</dbReference>
<evidence type="ECO:0000313" key="2">
    <source>
        <dbReference type="EMBL" id="WOX58359.1"/>
    </source>
</evidence>
<evidence type="ECO:0000259" key="1">
    <source>
        <dbReference type="PROSITE" id="PS51664"/>
    </source>
</evidence>
<keyword evidence="3" id="KW-1185">Reference proteome</keyword>
<dbReference type="KEGG" id="mrc:R6Y96_03715"/>
<dbReference type="InterPro" id="IPR017667">
    <property type="entry name" value="Methan_mark_1"/>
</dbReference>
<gene>
    <name evidence="2" type="ORF">R6Y96_03715</name>
</gene>
<feature type="domain" description="YcaO" evidence="1">
    <location>
        <begin position="72"/>
        <end position="399"/>
    </location>
</feature>
<organism evidence="2 3">
    <name type="scientific">Methanoculleus receptaculi</name>
    <dbReference type="NCBI Taxonomy" id="394967"/>
    <lineage>
        <taxon>Archaea</taxon>
        <taxon>Methanobacteriati</taxon>
        <taxon>Methanobacteriota</taxon>
        <taxon>Stenosarchaea group</taxon>
        <taxon>Methanomicrobia</taxon>
        <taxon>Methanomicrobiales</taxon>
        <taxon>Methanomicrobiaceae</taxon>
        <taxon>Methanoculleus</taxon>
    </lineage>
</organism>